<keyword evidence="4" id="KW-0560">Oxidoreductase</keyword>
<accession>A0A382DP34</accession>
<dbReference type="GO" id="GO:0005829">
    <property type="term" value="C:cytosol"/>
    <property type="evidence" value="ECO:0007669"/>
    <property type="project" value="TreeGrafter"/>
</dbReference>
<evidence type="ECO:0000256" key="3">
    <source>
        <dbReference type="ARBA" id="ARBA00022857"/>
    </source>
</evidence>
<reference evidence="8" key="1">
    <citation type="submission" date="2018-05" db="EMBL/GenBank/DDBJ databases">
        <authorList>
            <person name="Lanie J.A."/>
            <person name="Ng W.-L."/>
            <person name="Kazmierczak K.M."/>
            <person name="Andrzejewski T.M."/>
            <person name="Davidsen T.M."/>
            <person name="Wayne K.J."/>
            <person name="Tettelin H."/>
            <person name="Glass J.I."/>
            <person name="Rusch D."/>
            <person name="Podicherti R."/>
            <person name="Tsui H.-C.T."/>
            <person name="Winkler M.E."/>
        </authorList>
    </citation>
    <scope>NUCLEOTIDE SEQUENCE</scope>
</reference>
<dbReference type="InterPro" id="IPR036291">
    <property type="entry name" value="NAD(P)-bd_dom_sf"/>
</dbReference>
<keyword evidence="2" id="KW-0028">Amino-acid biosynthesis</keyword>
<evidence type="ECO:0000313" key="8">
    <source>
        <dbReference type="EMBL" id="SVB40220.1"/>
    </source>
</evidence>
<feature type="domain" description="Quinate/shikimate 5-dehydrogenase/glutamyl-tRNA reductase" evidence="6">
    <location>
        <begin position="132"/>
        <end position="188"/>
    </location>
</feature>
<dbReference type="UniPathway" id="UPA00053">
    <property type="reaction ID" value="UER00087"/>
</dbReference>
<evidence type="ECO:0000256" key="2">
    <source>
        <dbReference type="ARBA" id="ARBA00022605"/>
    </source>
</evidence>
<keyword evidence="3" id="KW-0521">NADP</keyword>
<dbReference type="PANTHER" id="PTHR21089:SF1">
    <property type="entry name" value="BIFUNCTIONAL 3-DEHYDROQUINATE DEHYDRATASE_SHIKIMATE DEHYDROGENASE, CHLOROPLASTIC"/>
    <property type="match status" value="1"/>
</dbReference>
<dbReference type="SUPFAM" id="SSF51735">
    <property type="entry name" value="NAD(P)-binding Rossmann-fold domains"/>
    <property type="match status" value="1"/>
</dbReference>
<dbReference type="InterPro" id="IPR022893">
    <property type="entry name" value="Shikimate_DH_fam"/>
</dbReference>
<dbReference type="EMBL" id="UINC01040401">
    <property type="protein sequence ID" value="SVB40220.1"/>
    <property type="molecule type" value="Genomic_DNA"/>
</dbReference>
<sequence length="308" mass="34540">MKKAAVIGNPIAHSRSPIIHNYWLKKHGIEGYYEAIKAEDEKDLEKVITRLIDEGYSGFNVTTPFKGKAFDLCDTIGIQNSPQDHRKYLVTTKAVNSVKIKNGKLFGDNTDIFGFYNGAFHQVGEIEFSKASYEKKVTILGAGGAARTIAFSLVDNQKAPPRQLTILNRSHERASLLCKNLNELSNYNLPSKSVNIKHRDLDTENFKRETKDCDLLINCTTMGMDGGAKELNFDFANCRESLVVYDIVYSPIETGLLKKANSRGLRTIKGLGMLIYQAVPAFNSFFGVWPDVDDDIFSLLEEDLKVRK</sequence>
<dbReference type="PANTHER" id="PTHR21089">
    <property type="entry name" value="SHIKIMATE DEHYDROGENASE"/>
    <property type="match status" value="1"/>
</dbReference>
<evidence type="ECO:0000256" key="1">
    <source>
        <dbReference type="ARBA" id="ARBA00012962"/>
    </source>
</evidence>
<dbReference type="InterPro" id="IPR046346">
    <property type="entry name" value="Aminoacid_DH-like_N_sf"/>
</dbReference>
<dbReference type="GO" id="GO:0019632">
    <property type="term" value="P:shikimate metabolic process"/>
    <property type="evidence" value="ECO:0007669"/>
    <property type="project" value="InterPro"/>
</dbReference>
<organism evidence="8">
    <name type="scientific">marine metagenome</name>
    <dbReference type="NCBI Taxonomy" id="408172"/>
    <lineage>
        <taxon>unclassified sequences</taxon>
        <taxon>metagenomes</taxon>
        <taxon>ecological metagenomes</taxon>
    </lineage>
</organism>
<dbReference type="HAMAP" id="MF_00222">
    <property type="entry name" value="Shikimate_DH_AroE"/>
    <property type="match status" value="1"/>
</dbReference>
<dbReference type="EC" id="1.1.1.25" evidence="1"/>
<dbReference type="SUPFAM" id="SSF53223">
    <property type="entry name" value="Aminoacid dehydrogenase-like, N-terminal domain"/>
    <property type="match status" value="1"/>
</dbReference>
<dbReference type="GO" id="GO:0009073">
    <property type="term" value="P:aromatic amino acid family biosynthetic process"/>
    <property type="evidence" value="ECO:0007669"/>
    <property type="project" value="UniProtKB-KW"/>
</dbReference>
<proteinExistence type="inferred from homology"/>
<dbReference type="Gene3D" id="3.40.50.720">
    <property type="entry name" value="NAD(P)-binding Rossmann-like Domain"/>
    <property type="match status" value="1"/>
</dbReference>
<name>A0A382DP34_9ZZZZ</name>
<dbReference type="GO" id="GO:0009423">
    <property type="term" value="P:chorismate biosynthetic process"/>
    <property type="evidence" value="ECO:0007669"/>
    <property type="project" value="UniProtKB-UniPathway"/>
</dbReference>
<protein>
    <recommendedName>
        <fullName evidence="1">shikimate dehydrogenase (NADP(+))</fullName>
        <ecNumber evidence="1">1.1.1.25</ecNumber>
    </recommendedName>
</protein>
<evidence type="ECO:0000256" key="5">
    <source>
        <dbReference type="ARBA" id="ARBA00023141"/>
    </source>
</evidence>
<dbReference type="NCBIfam" id="TIGR00507">
    <property type="entry name" value="aroE"/>
    <property type="match status" value="1"/>
</dbReference>
<keyword evidence="5" id="KW-0057">Aromatic amino acid biosynthesis</keyword>
<dbReference type="Pfam" id="PF01488">
    <property type="entry name" value="Shikimate_DH"/>
    <property type="match status" value="1"/>
</dbReference>
<evidence type="ECO:0000259" key="7">
    <source>
        <dbReference type="Pfam" id="PF08501"/>
    </source>
</evidence>
<dbReference type="InterPro" id="IPR011342">
    <property type="entry name" value="Shikimate_DH"/>
</dbReference>
<dbReference type="Pfam" id="PF08501">
    <property type="entry name" value="Shikimate_dh_N"/>
    <property type="match status" value="1"/>
</dbReference>
<dbReference type="Gene3D" id="3.40.50.10860">
    <property type="entry name" value="Leucine Dehydrogenase, chain A, domain 1"/>
    <property type="match status" value="1"/>
</dbReference>
<evidence type="ECO:0000259" key="6">
    <source>
        <dbReference type="Pfam" id="PF01488"/>
    </source>
</evidence>
<dbReference type="InterPro" id="IPR013708">
    <property type="entry name" value="Shikimate_DH-bd_N"/>
</dbReference>
<dbReference type="AlphaFoldDB" id="A0A382DP34"/>
<dbReference type="GO" id="GO:0050661">
    <property type="term" value="F:NADP binding"/>
    <property type="evidence" value="ECO:0007669"/>
    <property type="project" value="InterPro"/>
</dbReference>
<dbReference type="GO" id="GO:0008652">
    <property type="term" value="P:amino acid biosynthetic process"/>
    <property type="evidence" value="ECO:0007669"/>
    <property type="project" value="UniProtKB-KW"/>
</dbReference>
<gene>
    <name evidence="8" type="ORF">METZ01_LOCUS193074</name>
</gene>
<feature type="domain" description="Shikimate dehydrogenase substrate binding N-terminal" evidence="7">
    <location>
        <begin position="6"/>
        <end position="76"/>
    </location>
</feature>
<dbReference type="InterPro" id="IPR006151">
    <property type="entry name" value="Shikm_DH/Glu-tRNA_Rdtase"/>
</dbReference>
<dbReference type="GO" id="GO:0004764">
    <property type="term" value="F:shikimate 3-dehydrogenase (NADP+) activity"/>
    <property type="evidence" value="ECO:0007669"/>
    <property type="project" value="UniProtKB-EC"/>
</dbReference>
<evidence type="ECO:0000256" key="4">
    <source>
        <dbReference type="ARBA" id="ARBA00023002"/>
    </source>
</evidence>
<dbReference type="CDD" id="cd01065">
    <property type="entry name" value="NAD_bind_Shikimate_DH"/>
    <property type="match status" value="1"/>
</dbReference>